<sequence>MALKAAKSNLKLCHLKMSINEGGIMGLISLLSEKSVKTGDARVTKNTRKYYKEYIITLKNIEFLHGLHQLLVQTHMYMIMLDMTMYECNKNAYEKQCYMKLYDGTTTILARIESTNEQLGDIETSEEVQELIENTAHACTQLLSMLNEFELRKTKPRVLELTDGDPGVGKSNRDVRFRAAENHE</sequence>
<dbReference type="EMBL" id="CACVKT020001380">
    <property type="protein sequence ID" value="CAC5367706.1"/>
    <property type="molecule type" value="Genomic_DNA"/>
</dbReference>
<dbReference type="OrthoDB" id="6111854at2759"/>
<feature type="domain" description="PML C-terminal" evidence="1">
    <location>
        <begin position="1"/>
        <end position="48"/>
    </location>
</feature>
<name>A0A6J8AJU6_MYTCO</name>
<evidence type="ECO:0000259" key="1">
    <source>
        <dbReference type="Pfam" id="PF25244"/>
    </source>
</evidence>
<keyword evidence="3" id="KW-1185">Reference proteome</keyword>
<protein>
    <recommendedName>
        <fullName evidence="1">PML C-terminal domain-containing protein</fullName>
    </recommendedName>
</protein>
<dbReference type="AlphaFoldDB" id="A0A6J8AJU6"/>
<dbReference type="Pfam" id="PF25244">
    <property type="entry name" value="PML_C"/>
    <property type="match status" value="1"/>
</dbReference>
<dbReference type="InterPro" id="IPR057617">
    <property type="entry name" value="PML_C"/>
</dbReference>
<reference evidence="2 3" key="1">
    <citation type="submission" date="2020-06" db="EMBL/GenBank/DDBJ databases">
        <authorList>
            <person name="Li R."/>
            <person name="Bekaert M."/>
        </authorList>
    </citation>
    <scope>NUCLEOTIDE SEQUENCE [LARGE SCALE GENOMIC DNA]</scope>
    <source>
        <strain evidence="3">wild</strain>
    </source>
</reference>
<dbReference type="Proteomes" id="UP000507470">
    <property type="component" value="Unassembled WGS sequence"/>
</dbReference>
<evidence type="ECO:0000313" key="3">
    <source>
        <dbReference type="Proteomes" id="UP000507470"/>
    </source>
</evidence>
<evidence type="ECO:0000313" key="2">
    <source>
        <dbReference type="EMBL" id="CAC5367706.1"/>
    </source>
</evidence>
<gene>
    <name evidence="2" type="ORF">MCOR_7506</name>
</gene>
<accession>A0A6J8AJU6</accession>
<proteinExistence type="predicted"/>
<organism evidence="2 3">
    <name type="scientific">Mytilus coruscus</name>
    <name type="common">Sea mussel</name>
    <dbReference type="NCBI Taxonomy" id="42192"/>
    <lineage>
        <taxon>Eukaryota</taxon>
        <taxon>Metazoa</taxon>
        <taxon>Spiralia</taxon>
        <taxon>Lophotrochozoa</taxon>
        <taxon>Mollusca</taxon>
        <taxon>Bivalvia</taxon>
        <taxon>Autobranchia</taxon>
        <taxon>Pteriomorphia</taxon>
        <taxon>Mytilida</taxon>
        <taxon>Mytiloidea</taxon>
        <taxon>Mytilidae</taxon>
        <taxon>Mytilinae</taxon>
        <taxon>Mytilus</taxon>
    </lineage>
</organism>